<keyword evidence="2 8" id="KW-0812">Transmembrane</keyword>
<evidence type="ECO:0000313" key="10">
    <source>
        <dbReference type="EMBL" id="CAB9507971.1"/>
    </source>
</evidence>
<dbReference type="SUPFAM" id="SSF55073">
    <property type="entry name" value="Nucleotide cyclase"/>
    <property type="match status" value="1"/>
</dbReference>
<feature type="region of interest" description="Disordered" evidence="7">
    <location>
        <begin position="868"/>
        <end position="907"/>
    </location>
</feature>
<dbReference type="InterPro" id="IPR036971">
    <property type="entry name" value="PDEase_catalytic_dom_sf"/>
</dbReference>
<keyword evidence="10" id="KW-0675">Receptor</keyword>
<evidence type="ECO:0000256" key="3">
    <source>
        <dbReference type="ARBA" id="ARBA00022741"/>
    </source>
</evidence>
<keyword evidence="11" id="KW-1185">Reference proteome</keyword>
<dbReference type="InterPro" id="IPR001054">
    <property type="entry name" value="A/G_cyclase"/>
</dbReference>
<dbReference type="Proteomes" id="UP001153069">
    <property type="component" value="Unassembled WGS sequence"/>
</dbReference>
<feature type="compositionally biased region" description="Low complexity" evidence="7">
    <location>
        <begin position="35"/>
        <end position="54"/>
    </location>
</feature>
<feature type="region of interest" description="Disordered" evidence="7">
    <location>
        <begin position="1193"/>
        <end position="1223"/>
    </location>
</feature>
<dbReference type="PANTHER" id="PTHR11920:SF335">
    <property type="entry name" value="GUANYLATE CYCLASE"/>
    <property type="match status" value="1"/>
</dbReference>
<feature type="compositionally biased region" description="Low complexity" evidence="7">
    <location>
        <begin position="256"/>
        <end position="280"/>
    </location>
</feature>
<dbReference type="PANTHER" id="PTHR11920">
    <property type="entry name" value="GUANYLYL CYCLASE"/>
    <property type="match status" value="1"/>
</dbReference>
<organism evidence="10 11">
    <name type="scientific">Seminavis robusta</name>
    <dbReference type="NCBI Taxonomy" id="568900"/>
    <lineage>
        <taxon>Eukaryota</taxon>
        <taxon>Sar</taxon>
        <taxon>Stramenopiles</taxon>
        <taxon>Ochrophyta</taxon>
        <taxon>Bacillariophyta</taxon>
        <taxon>Bacillariophyceae</taxon>
        <taxon>Bacillariophycidae</taxon>
        <taxon>Naviculales</taxon>
        <taxon>Naviculaceae</taxon>
        <taxon>Seminavis</taxon>
    </lineage>
</organism>
<keyword evidence="6" id="KW-0456">Lyase</keyword>
<feature type="transmembrane region" description="Helical" evidence="8">
    <location>
        <begin position="542"/>
        <end position="566"/>
    </location>
</feature>
<dbReference type="PROSITE" id="PS50125">
    <property type="entry name" value="GUANYLATE_CYCLASE_2"/>
    <property type="match status" value="1"/>
</dbReference>
<feature type="region of interest" description="Disordered" evidence="7">
    <location>
        <begin position="235"/>
        <end position="280"/>
    </location>
</feature>
<dbReference type="Gene3D" id="1.10.1300.10">
    <property type="entry name" value="3'5'-cyclic nucleotide phosphodiesterase, catalytic domain"/>
    <property type="match status" value="1"/>
</dbReference>
<dbReference type="GO" id="GO:0004383">
    <property type="term" value="F:guanylate cyclase activity"/>
    <property type="evidence" value="ECO:0007669"/>
    <property type="project" value="TreeGrafter"/>
</dbReference>
<reference evidence="10" key="1">
    <citation type="submission" date="2020-06" db="EMBL/GenBank/DDBJ databases">
        <authorList>
            <consortium name="Plant Systems Biology data submission"/>
        </authorList>
    </citation>
    <scope>NUCLEOTIDE SEQUENCE</scope>
    <source>
        <strain evidence="10">D6</strain>
    </source>
</reference>
<dbReference type="SUPFAM" id="SSF109604">
    <property type="entry name" value="HD-domain/PDEase-like"/>
    <property type="match status" value="1"/>
</dbReference>
<evidence type="ECO:0000259" key="9">
    <source>
        <dbReference type="PROSITE" id="PS50125"/>
    </source>
</evidence>
<dbReference type="GO" id="GO:0007168">
    <property type="term" value="P:receptor guanylyl cyclase signaling pathway"/>
    <property type="evidence" value="ECO:0007669"/>
    <property type="project" value="TreeGrafter"/>
</dbReference>
<dbReference type="Gene3D" id="3.30.70.1230">
    <property type="entry name" value="Nucleotide cyclase"/>
    <property type="match status" value="1"/>
</dbReference>
<feature type="compositionally biased region" description="Polar residues" evidence="7">
    <location>
        <begin position="398"/>
        <end position="411"/>
    </location>
</feature>
<feature type="region of interest" description="Disordered" evidence="7">
    <location>
        <begin position="398"/>
        <end position="419"/>
    </location>
</feature>
<dbReference type="Pfam" id="PF00211">
    <property type="entry name" value="Guanylate_cyc"/>
    <property type="match status" value="1"/>
</dbReference>
<feature type="region of interest" description="Disordered" evidence="7">
    <location>
        <begin position="1"/>
        <end position="70"/>
    </location>
</feature>
<dbReference type="InterPro" id="IPR050401">
    <property type="entry name" value="Cyclic_nucleotide_synthase"/>
</dbReference>
<feature type="compositionally biased region" description="Low complexity" evidence="7">
    <location>
        <begin position="876"/>
        <end position="887"/>
    </location>
</feature>
<dbReference type="GO" id="GO:0004016">
    <property type="term" value="F:adenylate cyclase activity"/>
    <property type="evidence" value="ECO:0007669"/>
    <property type="project" value="TreeGrafter"/>
</dbReference>
<dbReference type="GO" id="GO:0005886">
    <property type="term" value="C:plasma membrane"/>
    <property type="evidence" value="ECO:0007669"/>
    <property type="project" value="TreeGrafter"/>
</dbReference>
<gene>
    <name evidence="10" type="ORF">SEMRO_327_G118350.1</name>
</gene>
<feature type="compositionally biased region" description="Basic and acidic residues" evidence="7">
    <location>
        <begin position="1368"/>
        <end position="1377"/>
    </location>
</feature>
<comment type="subcellular location">
    <subcellularLocation>
        <location evidence="1">Membrane</location>
    </subcellularLocation>
</comment>
<feature type="compositionally biased region" description="Low complexity" evidence="7">
    <location>
        <begin position="610"/>
        <end position="621"/>
    </location>
</feature>
<dbReference type="EMBL" id="CAICTM010000326">
    <property type="protein sequence ID" value="CAB9507971.1"/>
    <property type="molecule type" value="Genomic_DNA"/>
</dbReference>
<name>A0A9N8HB90_9STRA</name>
<evidence type="ECO:0000313" key="11">
    <source>
        <dbReference type="Proteomes" id="UP001153069"/>
    </source>
</evidence>
<dbReference type="GO" id="GO:0000166">
    <property type="term" value="F:nucleotide binding"/>
    <property type="evidence" value="ECO:0007669"/>
    <property type="project" value="UniProtKB-KW"/>
</dbReference>
<keyword evidence="3" id="KW-0547">Nucleotide-binding</keyword>
<dbReference type="Pfam" id="PF00233">
    <property type="entry name" value="PDEase_I"/>
    <property type="match status" value="1"/>
</dbReference>
<feature type="domain" description="Guanylate cyclase" evidence="9">
    <location>
        <begin position="680"/>
        <end position="814"/>
    </location>
</feature>
<evidence type="ECO:0000256" key="8">
    <source>
        <dbReference type="SAM" id="Phobius"/>
    </source>
</evidence>
<dbReference type="InterPro" id="IPR003607">
    <property type="entry name" value="HD/PDEase_dom"/>
</dbReference>
<dbReference type="SMART" id="SM00471">
    <property type="entry name" value="HDc"/>
    <property type="match status" value="1"/>
</dbReference>
<evidence type="ECO:0000256" key="2">
    <source>
        <dbReference type="ARBA" id="ARBA00022692"/>
    </source>
</evidence>
<sequence>MDMAQQINRQSSSGMSETSSVYAQRQRQALDELSLSESSNRSSGSVASFNSGYSETTRGTDHVSEGNRSQAEDAIVDSLSSVVSRWRTCVVLMLLITATLVVSTTYVFLSNSEDAQFRKSFEKSAESIKDSVEFHATNAVQTFENLADGITSEALTANATWPFFTSDNFEVKAAHARLNAFAECVFFMPLVLGKQRKQWEDYSIRNANRWIQQSDTLGVETDQWLLESGFYESHEGHGRNLQQQQASAGAAVPSRTTTPPTTMTNPPTTTTAPPTTTTMPPQNDANIAEEIFLKGEDLPGGMEGDTTTVSEGFRAYYAPVWQVSPPPVEPTLVNYNILADANSGGTFNAIQVSGNKAIVSDLLKTSSIDFFYSGLMSLDDHWGYHSNSDASNHQEMYQSHTDDATGTTSMHESPGAFPHSSTIAPVRASFEPNAPTVGFVLGIAPWDLYLSRLLPEGTNGVYAVLSNSCAQEVTYKINGPTAVYLGKGDLHEEKYNNLKQSLSFTGFGLSTEASRRAGQCDYSLSLYASDEYRSDYDDSKPAIFTAVLASVFVATGIVFFIFAAYVQQRQHKIMTTALRTNAIVASLFPANVRARILKDAEDQIQDDKNNNANGGNFNNNNTQGKRNEHRSDSQNLKSYLHEEQEGRRSVLESVDDSDGDVIDTNIFGSKPIADLFPETTLMFADLVGFTAWSSMREPSQVFTLLETVYHSFDQIANKRRVFKVETVGDCYVAVTGVPEPRKDHAVVMCRFAKDCLDKLRPLLKKLELVLGPDTGDLSMRFGLHSGPVTAGVLRGERARFQLFGDTMNTCSRIETTGRTGHIHISQQTADLLKAAGKGGWYVPRKDKVMAKGKGELQTYWLTFRQTDVVSSGSGGSQSQASIASEEMTQNEEQPEEQARSGDLLHPIGLEGTMNRDVKITKKAQRLVDWNVDILSRLLQQIVARRESEGGRTLRGAELGPIEQGMGKGGEHDVVLDEVKEIIQLPKYDNAAARSREQVDPKNIRLPKEVTDQLRTYVSTIASLYRDTVPFHNFEHASHVTMSVVKLLSRIVAPKAVSSDGEGDFNKELHDHTYGIASDPLTQFAVVMSALMHDVDHVGVPNIQLVKEKAAICAKYRNQSVAEQNSVDMSWHLLMDPDFQDLRATIYSSQEELTRFRQLVVNTVLATDIVDKELKELRNARWDRAFHHPKRQWSSSSLVSADPEQPEQVPINRKKQRNSSVYNDDSTNRKATIVIEHIIQASDIAHTMQHWHIYRKWNERFFQENMLAYQLGRAAKDPSEYWYKGEIGFFDFYIIPLAKKLEECGVFGVSSHEYRQYALANREEWVSKGEQLVEEMKAKYSGEAEPTARRSSLLGGLGAQGQSQRRNTRRESFHDEEK</sequence>
<dbReference type="GO" id="GO:0001653">
    <property type="term" value="F:peptide receptor activity"/>
    <property type="evidence" value="ECO:0007669"/>
    <property type="project" value="TreeGrafter"/>
</dbReference>
<feature type="compositionally biased region" description="Low complexity" evidence="7">
    <location>
        <begin position="1348"/>
        <end position="1364"/>
    </location>
</feature>
<feature type="compositionally biased region" description="Polar residues" evidence="7">
    <location>
        <begin position="1"/>
        <end position="27"/>
    </location>
</feature>
<protein>
    <submittedName>
        <fullName evidence="10">Receptor-type guanylate cyclase gcy</fullName>
    </submittedName>
</protein>
<dbReference type="GO" id="GO:0035556">
    <property type="term" value="P:intracellular signal transduction"/>
    <property type="evidence" value="ECO:0007669"/>
    <property type="project" value="InterPro"/>
</dbReference>
<evidence type="ECO:0000256" key="6">
    <source>
        <dbReference type="ARBA" id="ARBA00023239"/>
    </source>
</evidence>
<evidence type="ECO:0000256" key="5">
    <source>
        <dbReference type="ARBA" id="ARBA00023136"/>
    </source>
</evidence>
<dbReference type="SMART" id="SM00044">
    <property type="entry name" value="CYCc"/>
    <property type="match status" value="1"/>
</dbReference>
<feature type="region of interest" description="Disordered" evidence="7">
    <location>
        <begin position="605"/>
        <end position="632"/>
    </location>
</feature>
<dbReference type="InterPro" id="IPR029787">
    <property type="entry name" value="Nucleotide_cyclase"/>
</dbReference>
<proteinExistence type="predicted"/>
<evidence type="ECO:0000256" key="4">
    <source>
        <dbReference type="ARBA" id="ARBA00022989"/>
    </source>
</evidence>
<keyword evidence="5 8" id="KW-0472">Membrane</keyword>
<feature type="region of interest" description="Disordered" evidence="7">
    <location>
        <begin position="1337"/>
        <end position="1377"/>
    </location>
</feature>
<evidence type="ECO:0000256" key="1">
    <source>
        <dbReference type="ARBA" id="ARBA00004370"/>
    </source>
</evidence>
<keyword evidence="4 8" id="KW-1133">Transmembrane helix</keyword>
<dbReference type="GO" id="GO:0004114">
    <property type="term" value="F:3',5'-cyclic-nucleotide phosphodiesterase activity"/>
    <property type="evidence" value="ECO:0007669"/>
    <property type="project" value="InterPro"/>
</dbReference>
<accession>A0A9N8HB90</accession>
<evidence type="ECO:0000256" key="7">
    <source>
        <dbReference type="SAM" id="MobiDB-lite"/>
    </source>
</evidence>
<comment type="caution">
    <text evidence="10">The sequence shown here is derived from an EMBL/GenBank/DDBJ whole genome shotgun (WGS) entry which is preliminary data.</text>
</comment>
<feature type="transmembrane region" description="Helical" evidence="8">
    <location>
        <begin position="89"/>
        <end position="109"/>
    </location>
</feature>
<dbReference type="CDD" id="cd07302">
    <property type="entry name" value="CHD"/>
    <property type="match status" value="1"/>
</dbReference>
<feature type="compositionally biased region" description="Basic and acidic residues" evidence="7">
    <location>
        <begin position="1337"/>
        <end position="1347"/>
    </location>
</feature>
<dbReference type="InterPro" id="IPR002073">
    <property type="entry name" value="PDEase_catalytic_dom"/>
</dbReference>